<dbReference type="PANTHER" id="PTHR46891">
    <property type="entry name" value="SERPENTINE RECEPTOR, CLASS H-RELATED"/>
    <property type="match status" value="1"/>
</dbReference>
<dbReference type="InParanoid" id="G0NHR3"/>
<accession>G0NHR3</accession>
<proteinExistence type="predicted"/>
<dbReference type="Pfam" id="PF10318">
    <property type="entry name" value="7TM_GPCR_Srh"/>
    <property type="match status" value="1"/>
</dbReference>
<feature type="transmembrane region" description="Helical" evidence="1">
    <location>
        <begin position="228"/>
        <end position="251"/>
    </location>
</feature>
<feature type="transmembrane region" description="Helical" evidence="1">
    <location>
        <begin position="6"/>
        <end position="21"/>
    </location>
</feature>
<reference evidence="3" key="1">
    <citation type="submission" date="2011-07" db="EMBL/GenBank/DDBJ databases">
        <authorList>
            <consortium name="Caenorhabditis brenneri Sequencing and Analysis Consortium"/>
            <person name="Wilson R.K."/>
        </authorList>
    </citation>
    <scope>NUCLEOTIDE SEQUENCE [LARGE SCALE GENOMIC DNA]</scope>
    <source>
        <strain evidence="3">PB2801</strain>
    </source>
</reference>
<name>G0NHR3_CAEBE</name>
<keyword evidence="1" id="KW-0812">Transmembrane</keyword>
<sequence length="327" mass="38082">MHNLHFLSTPVYIITMAALFRETSQLFQKYKYYLIVHLIANFISEMYVTFMWLPMIHLPYEVYKTTGWLAQLGISGIFQFEALGQFVNLIGVSILEMFYHRFKAVVVFDSQKFSSKLPFYCISIFRCFTFIHFLAFIWATIDNRTIMYQQKKKDELFVKGPDLPDEYKCYTVFIVVLEDPVFVFIVSNWAILVLLGLILIISTTVLINNFLYKARTLSDHTKKMQRMLVISLLAQVFIHGVMIAFPVSVQIYQMMFIVSNNEFGTILLFFVAYHGFFSTCAMVTFTKQIRLKALQFIRCCVRREPILLVQNNQIGASSTNIESTNNA</sequence>
<dbReference type="HOGENOM" id="CLU_067921_1_0_1"/>
<keyword evidence="3" id="KW-1185">Reference proteome</keyword>
<dbReference type="Proteomes" id="UP000008068">
    <property type="component" value="Unassembled WGS sequence"/>
</dbReference>
<dbReference type="eggNOG" id="ENOG502TJGK">
    <property type="taxonomic scope" value="Eukaryota"/>
</dbReference>
<feature type="transmembrane region" description="Helical" evidence="1">
    <location>
        <begin position="263"/>
        <end position="285"/>
    </location>
</feature>
<protein>
    <recommendedName>
        <fullName evidence="4">Serpentine Receptor, class H</fullName>
    </recommendedName>
</protein>
<feature type="transmembrane region" description="Helical" evidence="1">
    <location>
        <begin position="181"/>
        <end position="207"/>
    </location>
</feature>
<feature type="transmembrane region" description="Helical" evidence="1">
    <location>
        <begin position="76"/>
        <end position="99"/>
    </location>
</feature>
<evidence type="ECO:0008006" key="4">
    <source>
        <dbReference type="Google" id="ProtNLM"/>
    </source>
</evidence>
<evidence type="ECO:0000313" key="2">
    <source>
        <dbReference type="EMBL" id="EGT31467.1"/>
    </source>
</evidence>
<keyword evidence="1" id="KW-1133">Transmembrane helix</keyword>
<dbReference type="EMBL" id="GL379886">
    <property type="protein sequence ID" value="EGT31467.1"/>
    <property type="molecule type" value="Genomic_DNA"/>
</dbReference>
<dbReference type="OrthoDB" id="5849233at2759"/>
<dbReference type="InterPro" id="IPR019422">
    <property type="entry name" value="7TM_GPCR_serpentine_rcpt_Srh"/>
</dbReference>
<evidence type="ECO:0000256" key="1">
    <source>
        <dbReference type="SAM" id="Phobius"/>
    </source>
</evidence>
<gene>
    <name evidence="2" type="ORF">CAEBREN_06718</name>
</gene>
<dbReference type="PANTHER" id="PTHR46891:SF1">
    <property type="entry name" value="SERPENTINE RECEPTOR, CLASS H"/>
    <property type="match status" value="1"/>
</dbReference>
<organism evidence="3">
    <name type="scientific">Caenorhabditis brenneri</name>
    <name type="common">Nematode worm</name>
    <dbReference type="NCBI Taxonomy" id="135651"/>
    <lineage>
        <taxon>Eukaryota</taxon>
        <taxon>Metazoa</taxon>
        <taxon>Ecdysozoa</taxon>
        <taxon>Nematoda</taxon>
        <taxon>Chromadorea</taxon>
        <taxon>Rhabditida</taxon>
        <taxon>Rhabditina</taxon>
        <taxon>Rhabditomorpha</taxon>
        <taxon>Rhabditoidea</taxon>
        <taxon>Rhabditidae</taxon>
        <taxon>Peloderinae</taxon>
        <taxon>Caenorhabditis</taxon>
    </lineage>
</organism>
<dbReference type="FunCoup" id="G0NHR3">
    <property type="interactions" value="200"/>
</dbReference>
<dbReference type="OMA" id="FIWATID"/>
<dbReference type="AlphaFoldDB" id="G0NHR3"/>
<feature type="transmembrane region" description="Helical" evidence="1">
    <location>
        <begin position="33"/>
        <end position="56"/>
    </location>
</feature>
<keyword evidence="1" id="KW-0472">Membrane</keyword>
<evidence type="ECO:0000313" key="3">
    <source>
        <dbReference type="Proteomes" id="UP000008068"/>
    </source>
</evidence>
<feature type="transmembrane region" description="Helical" evidence="1">
    <location>
        <begin position="119"/>
        <end position="141"/>
    </location>
</feature>